<evidence type="ECO:0000256" key="3">
    <source>
        <dbReference type="ARBA" id="ARBA00022833"/>
    </source>
</evidence>
<dbReference type="GO" id="GO:0008270">
    <property type="term" value="F:zinc ion binding"/>
    <property type="evidence" value="ECO:0007669"/>
    <property type="project" value="UniProtKB-UniRule"/>
</dbReference>
<evidence type="ECO:0000256" key="5">
    <source>
        <dbReference type="ARBA" id="ARBA00023136"/>
    </source>
</evidence>
<dbReference type="InterPro" id="IPR027540">
    <property type="entry name" value="Coq4_euk"/>
</dbReference>
<keyword evidence="4 7" id="KW-0496">Mitochondrion</keyword>
<feature type="binding site" evidence="7">
    <location>
        <position position="182"/>
    </location>
    <ligand>
        <name>Zn(2+)</name>
        <dbReference type="ChEBI" id="CHEBI:29105"/>
    </ligand>
</feature>
<proteinExistence type="inferred from homology"/>
<reference evidence="8" key="1">
    <citation type="submission" date="2020-07" db="EMBL/GenBank/DDBJ databases">
        <title>Multicomponent nature underlies the extraordinary mechanical properties of spider dragline silk.</title>
        <authorList>
            <person name="Kono N."/>
            <person name="Nakamura H."/>
            <person name="Mori M."/>
            <person name="Yoshida Y."/>
            <person name="Ohtoshi R."/>
            <person name="Malay A.D."/>
            <person name="Moran D.A.P."/>
            <person name="Tomita M."/>
            <person name="Numata K."/>
            <person name="Arakawa K."/>
        </authorList>
    </citation>
    <scope>NUCLEOTIDE SEQUENCE</scope>
</reference>
<dbReference type="OrthoDB" id="4249at2759"/>
<evidence type="ECO:0000256" key="1">
    <source>
        <dbReference type="ARBA" id="ARBA00022688"/>
    </source>
</evidence>
<gene>
    <name evidence="8" type="primary">coq4</name>
    <name evidence="8" type="ORF">TNCT_379581</name>
</gene>
<keyword evidence="6 7" id="KW-0456">Lyase</keyword>
<comment type="catalytic activity">
    <reaction evidence="7">
        <text>a 4-hydroxy-3-methoxy-5-(all-trans-polyprenyl)benzoate + H(+) = a 2-methoxy-6-(all-trans-polyprenyl)phenol + CO2</text>
        <dbReference type="Rhea" id="RHEA:81179"/>
        <dbReference type="Rhea" id="RHEA-COMP:9551"/>
        <dbReference type="Rhea" id="RHEA-COMP:10931"/>
        <dbReference type="ChEBI" id="CHEBI:15378"/>
        <dbReference type="ChEBI" id="CHEBI:16526"/>
        <dbReference type="ChEBI" id="CHEBI:62731"/>
        <dbReference type="ChEBI" id="CHEBI:84443"/>
        <dbReference type="EC" id="4.1.1.130"/>
    </reaction>
</comment>
<dbReference type="GO" id="GO:0120539">
    <property type="term" value="F:4-hydroxy-3-methoxy-5-polyprenylbenzoate decarboxylase activity"/>
    <property type="evidence" value="ECO:0007669"/>
    <property type="project" value="UniProtKB-EC"/>
</dbReference>
<evidence type="ECO:0000256" key="4">
    <source>
        <dbReference type="ARBA" id="ARBA00023128"/>
    </source>
</evidence>
<comment type="cofactor">
    <cofactor evidence="7">
        <name>Zn(2+)</name>
        <dbReference type="ChEBI" id="CHEBI:29105"/>
    </cofactor>
</comment>
<sequence>MFVKNLLVSKRSDYFLRQIFSFRKLWASAAPDTKIENEHLNNQEHEQHSENISGPLYRDHIPTSLLQKALLTIGSSVLCITDPFRHDMIAVFGETTGYASAKQIRKKMLNDSEGSTILNDKPRINSNTLDYKFLASLPHGTLGQAYLAFLKDNNVTPDSRRQVNFVDDPDLAYAIQRYREVHDLNHTLLGMPTNMLGEVAVKWIEAMQLGLPMCVSAALLGPVRLRKKQREKYLKYYLPWAVNCGYEAKFLMNVYFEKRWEQDINELRRELNIPDFPAKC</sequence>
<comment type="caution">
    <text evidence="8">The sequence shown here is derived from an EMBL/GenBank/DDBJ whole genome shotgun (WGS) entry which is preliminary data.</text>
</comment>
<keyword evidence="1 7" id="KW-0831">Ubiquinone biosynthesis</keyword>
<protein>
    <recommendedName>
        <fullName evidence="7">Ubiquinone biosynthesis protein COQ4 homolog, mitochondrial</fullName>
    </recommendedName>
    <alternativeName>
        <fullName evidence="7">4-hydroxy-3-methoxy-5-polyprenylbenzoate decarboxylase</fullName>
        <ecNumber evidence="7">4.1.1.130</ecNumber>
    </alternativeName>
    <alternativeName>
        <fullName evidence="7">Coenzyme Q biosynthesis protein 4 homolog</fullName>
    </alternativeName>
</protein>
<evidence type="ECO:0000313" key="9">
    <source>
        <dbReference type="Proteomes" id="UP000887116"/>
    </source>
</evidence>
<name>A0A8X6L474_TRICU</name>
<evidence type="ECO:0000313" key="8">
    <source>
        <dbReference type="EMBL" id="GFQ97115.1"/>
    </source>
</evidence>
<dbReference type="Proteomes" id="UP000887116">
    <property type="component" value="Unassembled WGS sequence"/>
</dbReference>
<dbReference type="EC" id="4.1.1.130" evidence="7"/>
<keyword evidence="9" id="KW-1185">Reference proteome</keyword>
<keyword evidence="3 7" id="KW-0862">Zinc</keyword>
<feature type="binding site" evidence="7">
    <location>
        <position position="186"/>
    </location>
    <ligand>
        <name>Zn(2+)</name>
        <dbReference type="ChEBI" id="CHEBI:29105"/>
    </ligand>
</feature>
<comment type="subunit">
    <text evidence="7">Component of a multi-subunit COQ enzyme complex.</text>
</comment>
<dbReference type="PANTHER" id="PTHR12922">
    <property type="entry name" value="UBIQUINONE BIOSYNTHESIS PROTEIN"/>
    <property type="match status" value="1"/>
</dbReference>
<dbReference type="HAMAP" id="MF_03111">
    <property type="entry name" value="Coq4"/>
    <property type="match status" value="1"/>
</dbReference>
<comment type="pathway">
    <text evidence="7">Cofactor biosynthesis; ubiquinone biosynthesis.</text>
</comment>
<dbReference type="AlphaFoldDB" id="A0A8X6L474"/>
<keyword evidence="8" id="KW-0830">Ubiquinone</keyword>
<keyword evidence="5 7" id="KW-0472">Membrane</keyword>
<organism evidence="8 9">
    <name type="scientific">Trichonephila clavata</name>
    <name type="common">Joro spider</name>
    <name type="synonym">Nephila clavata</name>
    <dbReference type="NCBI Taxonomy" id="2740835"/>
    <lineage>
        <taxon>Eukaryota</taxon>
        <taxon>Metazoa</taxon>
        <taxon>Ecdysozoa</taxon>
        <taxon>Arthropoda</taxon>
        <taxon>Chelicerata</taxon>
        <taxon>Arachnida</taxon>
        <taxon>Araneae</taxon>
        <taxon>Araneomorphae</taxon>
        <taxon>Entelegynae</taxon>
        <taxon>Araneoidea</taxon>
        <taxon>Nephilidae</taxon>
        <taxon>Trichonephila</taxon>
    </lineage>
</organism>
<comment type="similarity">
    <text evidence="7">Belongs to the COQ4 family.</text>
</comment>
<evidence type="ECO:0000256" key="2">
    <source>
        <dbReference type="ARBA" id="ARBA00022792"/>
    </source>
</evidence>
<dbReference type="EMBL" id="BMAO01034513">
    <property type="protein sequence ID" value="GFQ97115.1"/>
    <property type="molecule type" value="Genomic_DNA"/>
</dbReference>
<dbReference type="InterPro" id="IPR007715">
    <property type="entry name" value="Coq4"/>
</dbReference>
<comment type="subcellular location">
    <subcellularLocation>
        <location evidence="7">Mitochondrion inner membrane</location>
        <topology evidence="7">Peripheral membrane protein</topology>
        <orientation evidence="7">Matrix side</orientation>
    </subcellularLocation>
</comment>
<keyword evidence="7" id="KW-0479">Metal-binding</keyword>
<keyword evidence="2 7" id="KW-0999">Mitochondrion inner membrane</keyword>
<accession>A0A8X6L474</accession>
<feature type="binding site" evidence="7">
    <location>
        <position position="198"/>
    </location>
    <ligand>
        <name>Zn(2+)</name>
        <dbReference type="ChEBI" id="CHEBI:29105"/>
    </ligand>
</feature>
<dbReference type="PANTHER" id="PTHR12922:SF7">
    <property type="entry name" value="UBIQUINONE BIOSYNTHESIS PROTEIN COQ4 HOMOLOG, MITOCHONDRIAL"/>
    <property type="match status" value="1"/>
</dbReference>
<evidence type="ECO:0000256" key="7">
    <source>
        <dbReference type="HAMAP-Rule" id="MF_03111"/>
    </source>
</evidence>
<comment type="function">
    <text evidence="7">Lyase that catalyzes the C1-decarboxylation of 4-hydroxy-3-methoxy-5-(all-trans-polyprenyl)benzoic acid into 2-methoxy-6-(all-trans-polyprenyl)phenol during ubiquinone biosynthesis.</text>
</comment>
<dbReference type="Pfam" id="PF05019">
    <property type="entry name" value="Coq4"/>
    <property type="match status" value="1"/>
</dbReference>
<dbReference type="GO" id="GO:0031314">
    <property type="term" value="C:extrinsic component of mitochondrial inner membrane"/>
    <property type="evidence" value="ECO:0007669"/>
    <property type="project" value="UniProtKB-UniRule"/>
</dbReference>
<feature type="binding site" evidence="7">
    <location>
        <position position="183"/>
    </location>
    <ligand>
        <name>Zn(2+)</name>
        <dbReference type="ChEBI" id="CHEBI:29105"/>
    </ligand>
</feature>
<evidence type="ECO:0000256" key="6">
    <source>
        <dbReference type="ARBA" id="ARBA00023239"/>
    </source>
</evidence>